<dbReference type="GO" id="GO:0005524">
    <property type="term" value="F:ATP binding"/>
    <property type="evidence" value="ECO:0007669"/>
    <property type="project" value="UniProtKB-KW"/>
</dbReference>
<dbReference type="GO" id="GO:0003724">
    <property type="term" value="F:RNA helicase activity"/>
    <property type="evidence" value="ECO:0007669"/>
    <property type="project" value="TreeGrafter"/>
</dbReference>
<evidence type="ECO:0000259" key="11">
    <source>
        <dbReference type="PROSITE" id="PS51192"/>
    </source>
</evidence>
<dbReference type="Pfam" id="PF00270">
    <property type="entry name" value="DEAD"/>
    <property type="match status" value="1"/>
</dbReference>
<dbReference type="EMBL" id="ML220112">
    <property type="protein sequence ID" value="TGZ85680.1"/>
    <property type="molecule type" value="Genomic_DNA"/>
</dbReference>
<dbReference type="PANTHER" id="PTHR47959">
    <property type="entry name" value="ATP-DEPENDENT RNA HELICASE RHLE-RELATED"/>
    <property type="match status" value="1"/>
</dbReference>
<feature type="compositionally biased region" description="Basic and acidic residues" evidence="10">
    <location>
        <begin position="14"/>
        <end position="28"/>
    </location>
</feature>
<keyword evidence="6" id="KW-0347">Helicase</keyword>
<evidence type="ECO:0000256" key="5">
    <source>
        <dbReference type="ARBA" id="ARBA00022801"/>
    </source>
</evidence>
<evidence type="ECO:0000256" key="9">
    <source>
        <dbReference type="ARBA" id="ARBA00023242"/>
    </source>
</evidence>
<sequence length="523" mass="57432">MTSNQPAIKKRKTGEKSKTASRSSDTKKPAALRKKISQSSTPTPSQPVYNESATSFSELGLSEGLQRSTANLGYSSLSALQRSVVPALLNGKDVVAASSPQDDIIPTFLVPAVALLENTRFRQRHGTGVLVIVPTRDAAVQVSETATELIEGSGLDLVAGKVMDGANHGSEEQKLAKGISILAGTPVRLLDHLRNTSTFIIENMKGVVVYEAEKFAELGLDKELRDIFTFLPKKRISAVFGTQQNDALAAVGELLCRQDAVRYGEVSKAAPTVEPAKSHAYVVVEPEDRLLLLATFVKRFQTKKIVVRCASTQAALFYSDVLDMLDIPNQCLHGKQSKKERASSLSEYLTNGHGALICSEQAAIGLEIPPADWVIQFDPPRTVTEFTTPTNPIPGRSVIFLQPIEKALVERVTNSGVTMEEFSFPRKQLLKVQPAIEKAVAKNFNLHVLAKDAFRSFLSDYNIHADREIFDTTKLDVAKLARSFGFPIPPRVQVREAKEEKIDTVSRPYGPERVKDGRKRRRV</sequence>
<dbReference type="InterPro" id="IPR027417">
    <property type="entry name" value="P-loop_NTPase"/>
</dbReference>
<dbReference type="InterPro" id="IPR014001">
    <property type="entry name" value="Helicase_ATP-bd"/>
</dbReference>
<keyword evidence="2" id="KW-0690">Ribosome biogenesis</keyword>
<keyword evidence="5 13" id="KW-0378">Hydrolase</keyword>
<keyword evidence="8" id="KW-0694">RNA-binding</keyword>
<dbReference type="PROSITE" id="PS51192">
    <property type="entry name" value="HELICASE_ATP_BIND_1"/>
    <property type="match status" value="1"/>
</dbReference>
<accession>A0A4S2N8L0</accession>
<dbReference type="AlphaFoldDB" id="A0A4S2N8L0"/>
<dbReference type="Pfam" id="PF13959">
    <property type="entry name" value="CTE_SPB4"/>
    <property type="match status" value="1"/>
</dbReference>
<organism evidence="13 14">
    <name type="scientific">Ascodesmis nigricans</name>
    <dbReference type="NCBI Taxonomy" id="341454"/>
    <lineage>
        <taxon>Eukaryota</taxon>
        <taxon>Fungi</taxon>
        <taxon>Dikarya</taxon>
        <taxon>Ascomycota</taxon>
        <taxon>Pezizomycotina</taxon>
        <taxon>Pezizomycetes</taxon>
        <taxon>Pezizales</taxon>
        <taxon>Ascodesmidaceae</taxon>
        <taxon>Ascodesmis</taxon>
    </lineage>
</organism>
<protein>
    <submittedName>
        <fullName evidence="13">P-loop containing nucleoside triphosphate hydrolase protein</fullName>
    </submittedName>
</protein>
<keyword evidence="9" id="KW-0539">Nucleus</keyword>
<keyword evidence="7" id="KW-0067">ATP-binding</keyword>
<gene>
    <name evidence="13" type="ORF">EX30DRAFT_301602</name>
</gene>
<feature type="region of interest" description="Disordered" evidence="10">
    <location>
        <begin position="1"/>
        <end position="50"/>
    </location>
</feature>
<dbReference type="InterPro" id="IPR011545">
    <property type="entry name" value="DEAD/DEAH_box_helicase_dom"/>
</dbReference>
<keyword evidence="3" id="KW-0698">rRNA processing</keyword>
<evidence type="ECO:0000256" key="3">
    <source>
        <dbReference type="ARBA" id="ARBA00022552"/>
    </source>
</evidence>
<evidence type="ECO:0000256" key="7">
    <source>
        <dbReference type="ARBA" id="ARBA00022840"/>
    </source>
</evidence>
<dbReference type="Gene3D" id="3.40.50.300">
    <property type="entry name" value="P-loop containing nucleotide triphosphate hydrolases"/>
    <property type="match status" value="2"/>
</dbReference>
<dbReference type="SUPFAM" id="SSF52540">
    <property type="entry name" value="P-loop containing nucleoside triphosphate hydrolases"/>
    <property type="match status" value="1"/>
</dbReference>
<feature type="region of interest" description="Disordered" evidence="10">
    <location>
        <begin position="497"/>
        <end position="523"/>
    </location>
</feature>
<dbReference type="Pfam" id="PF00271">
    <property type="entry name" value="Helicase_C"/>
    <property type="match status" value="1"/>
</dbReference>
<dbReference type="PANTHER" id="PTHR47959:SF24">
    <property type="entry name" value="ATP-DEPENDENT RNA HELICASE"/>
    <property type="match status" value="1"/>
</dbReference>
<evidence type="ECO:0000256" key="8">
    <source>
        <dbReference type="ARBA" id="ARBA00022884"/>
    </source>
</evidence>
<dbReference type="SMART" id="SM00487">
    <property type="entry name" value="DEXDc"/>
    <property type="match status" value="1"/>
</dbReference>
<dbReference type="GO" id="GO:0006364">
    <property type="term" value="P:rRNA processing"/>
    <property type="evidence" value="ECO:0007669"/>
    <property type="project" value="UniProtKB-KW"/>
</dbReference>
<reference evidence="13 14" key="1">
    <citation type="submission" date="2019-04" db="EMBL/GenBank/DDBJ databases">
        <title>Comparative genomics and transcriptomics to analyze fruiting body development in filamentous ascomycetes.</title>
        <authorList>
            <consortium name="DOE Joint Genome Institute"/>
            <person name="Lutkenhaus R."/>
            <person name="Traeger S."/>
            <person name="Breuer J."/>
            <person name="Kuo A."/>
            <person name="Lipzen A."/>
            <person name="Pangilinan J."/>
            <person name="Dilworth D."/>
            <person name="Sandor L."/>
            <person name="Poggeler S."/>
            <person name="Barry K."/>
            <person name="Grigoriev I.V."/>
            <person name="Nowrousian M."/>
        </authorList>
    </citation>
    <scope>NUCLEOTIDE SEQUENCE [LARGE SCALE GENOMIC DNA]</scope>
    <source>
        <strain evidence="13 14">CBS 389.68</strain>
    </source>
</reference>
<dbReference type="GO" id="GO:0005730">
    <property type="term" value="C:nucleolus"/>
    <property type="evidence" value="ECO:0007669"/>
    <property type="project" value="UniProtKB-SubCell"/>
</dbReference>
<evidence type="ECO:0000256" key="1">
    <source>
        <dbReference type="ARBA" id="ARBA00004604"/>
    </source>
</evidence>
<dbReference type="InterPro" id="IPR025313">
    <property type="entry name" value="SPB4-like_CTE"/>
</dbReference>
<dbReference type="Proteomes" id="UP000298138">
    <property type="component" value="Unassembled WGS sequence"/>
</dbReference>
<evidence type="ECO:0000256" key="2">
    <source>
        <dbReference type="ARBA" id="ARBA00022517"/>
    </source>
</evidence>
<dbReference type="GO" id="GO:0016787">
    <property type="term" value="F:hydrolase activity"/>
    <property type="evidence" value="ECO:0007669"/>
    <property type="project" value="UniProtKB-KW"/>
</dbReference>
<evidence type="ECO:0000313" key="13">
    <source>
        <dbReference type="EMBL" id="TGZ85680.1"/>
    </source>
</evidence>
<feature type="domain" description="Helicase ATP-binding" evidence="11">
    <location>
        <begin position="85"/>
        <end position="261"/>
    </location>
</feature>
<dbReference type="SMART" id="SM01178">
    <property type="entry name" value="DUF4217"/>
    <property type="match status" value="1"/>
</dbReference>
<evidence type="ECO:0000259" key="12">
    <source>
        <dbReference type="PROSITE" id="PS51194"/>
    </source>
</evidence>
<feature type="compositionally biased region" description="Low complexity" evidence="10">
    <location>
        <begin position="37"/>
        <end position="47"/>
    </location>
</feature>
<keyword evidence="14" id="KW-1185">Reference proteome</keyword>
<dbReference type="InParanoid" id="A0A4S2N8L0"/>
<feature type="compositionally biased region" description="Basic and acidic residues" evidence="10">
    <location>
        <begin position="497"/>
        <end position="515"/>
    </location>
</feature>
<dbReference type="OrthoDB" id="5344480at2759"/>
<evidence type="ECO:0000313" key="14">
    <source>
        <dbReference type="Proteomes" id="UP000298138"/>
    </source>
</evidence>
<dbReference type="InterPro" id="IPR001650">
    <property type="entry name" value="Helicase_C-like"/>
</dbReference>
<evidence type="ECO:0000256" key="10">
    <source>
        <dbReference type="SAM" id="MobiDB-lite"/>
    </source>
</evidence>
<evidence type="ECO:0000256" key="6">
    <source>
        <dbReference type="ARBA" id="ARBA00022806"/>
    </source>
</evidence>
<feature type="domain" description="Helicase C-terminal" evidence="12">
    <location>
        <begin position="292"/>
        <end position="452"/>
    </location>
</feature>
<comment type="subcellular location">
    <subcellularLocation>
        <location evidence="1">Nucleus</location>
        <location evidence="1">Nucleolus</location>
    </subcellularLocation>
</comment>
<evidence type="ECO:0000256" key="4">
    <source>
        <dbReference type="ARBA" id="ARBA00022741"/>
    </source>
</evidence>
<dbReference type="PROSITE" id="PS51194">
    <property type="entry name" value="HELICASE_CTER"/>
    <property type="match status" value="1"/>
</dbReference>
<dbReference type="GO" id="GO:0003723">
    <property type="term" value="F:RNA binding"/>
    <property type="evidence" value="ECO:0007669"/>
    <property type="project" value="UniProtKB-KW"/>
</dbReference>
<dbReference type="InterPro" id="IPR050079">
    <property type="entry name" value="DEAD_box_RNA_helicase"/>
</dbReference>
<dbReference type="GO" id="GO:0005829">
    <property type="term" value="C:cytosol"/>
    <property type="evidence" value="ECO:0007669"/>
    <property type="project" value="TreeGrafter"/>
</dbReference>
<keyword evidence="4" id="KW-0547">Nucleotide-binding</keyword>
<name>A0A4S2N8L0_9PEZI</name>
<dbReference type="STRING" id="341454.A0A4S2N8L0"/>
<proteinExistence type="predicted"/>